<dbReference type="SUPFAM" id="SSF53474">
    <property type="entry name" value="alpha/beta-Hydrolases"/>
    <property type="match status" value="1"/>
</dbReference>
<dbReference type="InterPro" id="IPR051049">
    <property type="entry name" value="Dienelactone_hydrolase-like"/>
</dbReference>
<gene>
    <name evidence="2" type="ORF">GCM10017056_11970</name>
</gene>
<dbReference type="GO" id="GO:0016787">
    <property type="term" value="F:hydrolase activity"/>
    <property type="evidence" value="ECO:0007669"/>
    <property type="project" value="InterPro"/>
</dbReference>
<comment type="caution">
    <text evidence="2">The sequence shown here is derived from an EMBL/GenBank/DDBJ whole genome shotgun (WGS) entry which is preliminary data.</text>
</comment>
<dbReference type="PANTHER" id="PTHR46623:SF6">
    <property type="entry name" value="ALPHA_BETA-HYDROLASES SUPERFAMILY PROTEIN"/>
    <property type="match status" value="1"/>
</dbReference>
<dbReference type="RefSeq" id="WP_189679119.1">
    <property type="nucleotide sequence ID" value="NZ_BNCJ01000002.1"/>
</dbReference>
<dbReference type="AlphaFoldDB" id="A0A8J3GV03"/>
<dbReference type="EMBL" id="BNCJ01000002">
    <property type="protein sequence ID" value="GHF41912.1"/>
    <property type="molecule type" value="Genomic_DNA"/>
</dbReference>
<reference evidence="2" key="2">
    <citation type="submission" date="2020-09" db="EMBL/GenBank/DDBJ databases">
        <authorList>
            <person name="Sun Q."/>
            <person name="Kim S."/>
        </authorList>
    </citation>
    <scope>NUCLEOTIDE SEQUENCE</scope>
    <source>
        <strain evidence="2">KCTC 42650</strain>
    </source>
</reference>
<evidence type="ECO:0000313" key="2">
    <source>
        <dbReference type="EMBL" id="GHF41912.1"/>
    </source>
</evidence>
<name>A0A8J3GV03_9RHOB</name>
<evidence type="ECO:0000313" key="3">
    <source>
        <dbReference type="Proteomes" id="UP000626220"/>
    </source>
</evidence>
<keyword evidence="3" id="KW-1185">Reference proteome</keyword>
<evidence type="ECO:0000259" key="1">
    <source>
        <dbReference type="Pfam" id="PF01738"/>
    </source>
</evidence>
<protein>
    <submittedName>
        <fullName evidence="2">Carboxymethylenebutenolidase</fullName>
    </submittedName>
</protein>
<proteinExistence type="predicted"/>
<dbReference type="Proteomes" id="UP000626220">
    <property type="component" value="Unassembled WGS sequence"/>
</dbReference>
<dbReference type="PANTHER" id="PTHR46623">
    <property type="entry name" value="CARBOXYMETHYLENEBUTENOLIDASE-RELATED"/>
    <property type="match status" value="1"/>
</dbReference>
<dbReference type="Pfam" id="PF01738">
    <property type="entry name" value="DLH"/>
    <property type="match status" value="1"/>
</dbReference>
<organism evidence="2 3">
    <name type="scientific">Seohaeicola zhoushanensis</name>
    <dbReference type="NCBI Taxonomy" id="1569283"/>
    <lineage>
        <taxon>Bacteria</taxon>
        <taxon>Pseudomonadati</taxon>
        <taxon>Pseudomonadota</taxon>
        <taxon>Alphaproteobacteria</taxon>
        <taxon>Rhodobacterales</taxon>
        <taxon>Roseobacteraceae</taxon>
        <taxon>Seohaeicola</taxon>
    </lineage>
</organism>
<dbReference type="Gene3D" id="3.40.50.1820">
    <property type="entry name" value="alpha/beta hydrolase"/>
    <property type="match status" value="1"/>
</dbReference>
<accession>A0A8J3GV03</accession>
<dbReference type="InterPro" id="IPR002925">
    <property type="entry name" value="Dienelactn_hydro"/>
</dbReference>
<sequence>MGEQIRLKAADGFELGAWLARPEGLGKGAIVVVQEIFGVNAHIRELCDRFAAAGYAACAPALFDRTDPGFECGYTPEDIARARQVMNKGDISTYLLDVAAARDALTGYSPVSITGFCLGGSVAFAAAARLDGFLCSIPFYGGRIAAMKDEAPRCPMMMYFGTQDQSIPMSDVEAIRAARPESTIHVVEAGHGFMCDHRASYAPEVAAKAWNETIAMLDRLTGN</sequence>
<feature type="domain" description="Dienelactone hydrolase" evidence="1">
    <location>
        <begin position="16"/>
        <end position="218"/>
    </location>
</feature>
<dbReference type="InterPro" id="IPR029058">
    <property type="entry name" value="AB_hydrolase_fold"/>
</dbReference>
<reference evidence="2" key="1">
    <citation type="journal article" date="2014" name="Int. J. Syst. Evol. Microbiol.">
        <title>Complete genome sequence of Corynebacterium casei LMG S-19264T (=DSM 44701T), isolated from a smear-ripened cheese.</title>
        <authorList>
            <consortium name="US DOE Joint Genome Institute (JGI-PGF)"/>
            <person name="Walter F."/>
            <person name="Albersmeier A."/>
            <person name="Kalinowski J."/>
            <person name="Ruckert C."/>
        </authorList>
    </citation>
    <scope>NUCLEOTIDE SEQUENCE</scope>
    <source>
        <strain evidence="2">KCTC 42650</strain>
    </source>
</reference>